<keyword evidence="1" id="KW-0547">Nucleotide-binding</keyword>
<evidence type="ECO:0000313" key="3">
    <source>
        <dbReference type="EMBL" id="CAG9335636.1"/>
    </source>
</evidence>
<accession>A0AAU9KBM4</accession>
<dbReference type="SMART" id="SM00173">
    <property type="entry name" value="RAS"/>
    <property type="match status" value="1"/>
</dbReference>
<dbReference type="SUPFAM" id="SSF52540">
    <property type="entry name" value="P-loop containing nucleoside triphosphate hydrolases"/>
    <property type="match status" value="1"/>
</dbReference>
<evidence type="ECO:0000256" key="1">
    <source>
        <dbReference type="ARBA" id="ARBA00022741"/>
    </source>
</evidence>
<dbReference type="NCBIfam" id="TIGR00231">
    <property type="entry name" value="small_GTP"/>
    <property type="match status" value="1"/>
</dbReference>
<dbReference type="EMBL" id="CAJZBQ010000062">
    <property type="protein sequence ID" value="CAG9335636.1"/>
    <property type="molecule type" value="Genomic_DNA"/>
</dbReference>
<dbReference type="PRINTS" id="PR00449">
    <property type="entry name" value="RASTRNSFRMNG"/>
</dbReference>
<dbReference type="AlphaFoldDB" id="A0AAU9KBM4"/>
<name>A0AAU9KBM4_9CILI</name>
<evidence type="ECO:0000256" key="2">
    <source>
        <dbReference type="SAM" id="MobiDB-lite"/>
    </source>
</evidence>
<dbReference type="PANTHER" id="PTHR47978">
    <property type="match status" value="1"/>
</dbReference>
<dbReference type="InterPro" id="IPR027417">
    <property type="entry name" value="P-loop_NTPase"/>
</dbReference>
<sequence length="257" mass="28620">MALSGLKSNLDESDSDEEPEFLQYKVVILGDGTVGKTSLCMCLNEAEFQVRYKQTIGLDFFVKRLELPGNIHIALQIWDIGGQSIGSKMLSTYIYGANAVVFVYDITNYQSFINLEEWLQVVKKTFEGIDLPYMCLIGNKTDLFHMQAVKLDKHNTFADRNGLYSYLVSAKTGDQVYNSFFRIAADLSGVVLSAADIECAQKVIKAEIVTYANSEEQQPKITTVNTAPPPTAPTTPHVTLPPAPAQREKKKKKCTIF</sequence>
<dbReference type="Proteomes" id="UP001162131">
    <property type="component" value="Unassembled WGS sequence"/>
</dbReference>
<evidence type="ECO:0008006" key="5">
    <source>
        <dbReference type="Google" id="ProtNLM"/>
    </source>
</evidence>
<reference evidence="3" key="1">
    <citation type="submission" date="2021-09" db="EMBL/GenBank/DDBJ databases">
        <authorList>
            <consortium name="AG Swart"/>
            <person name="Singh M."/>
            <person name="Singh A."/>
            <person name="Seah K."/>
            <person name="Emmerich C."/>
        </authorList>
    </citation>
    <scope>NUCLEOTIDE SEQUENCE</scope>
    <source>
        <strain evidence="3">ATCC30299</strain>
    </source>
</reference>
<keyword evidence="4" id="KW-1185">Reference proteome</keyword>
<dbReference type="InterPro" id="IPR001806">
    <property type="entry name" value="Small_GTPase"/>
</dbReference>
<feature type="compositionally biased region" description="Pro residues" evidence="2">
    <location>
        <begin position="227"/>
        <end position="244"/>
    </location>
</feature>
<dbReference type="PROSITE" id="PS51421">
    <property type="entry name" value="RAS"/>
    <property type="match status" value="1"/>
</dbReference>
<dbReference type="Pfam" id="PF00071">
    <property type="entry name" value="Ras"/>
    <property type="match status" value="1"/>
</dbReference>
<protein>
    <recommendedName>
        <fullName evidence="5">Ras-related protein Rab-28</fullName>
    </recommendedName>
</protein>
<organism evidence="3 4">
    <name type="scientific">Blepharisma stoltei</name>
    <dbReference type="NCBI Taxonomy" id="1481888"/>
    <lineage>
        <taxon>Eukaryota</taxon>
        <taxon>Sar</taxon>
        <taxon>Alveolata</taxon>
        <taxon>Ciliophora</taxon>
        <taxon>Postciliodesmatophora</taxon>
        <taxon>Heterotrichea</taxon>
        <taxon>Heterotrichida</taxon>
        <taxon>Blepharismidae</taxon>
        <taxon>Blepharisma</taxon>
    </lineage>
</organism>
<dbReference type="Gene3D" id="3.40.50.300">
    <property type="entry name" value="P-loop containing nucleotide triphosphate hydrolases"/>
    <property type="match status" value="1"/>
</dbReference>
<evidence type="ECO:0000313" key="4">
    <source>
        <dbReference type="Proteomes" id="UP001162131"/>
    </source>
</evidence>
<dbReference type="GO" id="GO:0005525">
    <property type="term" value="F:GTP binding"/>
    <property type="evidence" value="ECO:0007669"/>
    <property type="project" value="InterPro"/>
</dbReference>
<comment type="caution">
    <text evidence="3">The sequence shown here is derived from an EMBL/GenBank/DDBJ whole genome shotgun (WGS) entry which is preliminary data.</text>
</comment>
<proteinExistence type="predicted"/>
<dbReference type="SMART" id="SM00174">
    <property type="entry name" value="RHO"/>
    <property type="match status" value="1"/>
</dbReference>
<dbReference type="PROSITE" id="PS51419">
    <property type="entry name" value="RAB"/>
    <property type="match status" value="1"/>
</dbReference>
<dbReference type="SMART" id="SM00175">
    <property type="entry name" value="RAB"/>
    <property type="match status" value="1"/>
</dbReference>
<dbReference type="SMART" id="SM00176">
    <property type="entry name" value="RAN"/>
    <property type="match status" value="1"/>
</dbReference>
<feature type="region of interest" description="Disordered" evidence="2">
    <location>
        <begin position="222"/>
        <end position="257"/>
    </location>
</feature>
<dbReference type="FunFam" id="3.40.50.300:FF:001508">
    <property type="entry name" value="Small GTP-binding protein Rab28, putative"/>
    <property type="match status" value="1"/>
</dbReference>
<feature type="compositionally biased region" description="Basic residues" evidence="2">
    <location>
        <begin position="248"/>
        <end position="257"/>
    </location>
</feature>
<dbReference type="GO" id="GO:0003924">
    <property type="term" value="F:GTPase activity"/>
    <property type="evidence" value="ECO:0007669"/>
    <property type="project" value="InterPro"/>
</dbReference>
<dbReference type="InterPro" id="IPR005225">
    <property type="entry name" value="Small_GTP-bd"/>
</dbReference>
<gene>
    <name evidence="3" type="ORF">BSTOLATCC_MIC64101</name>
</gene>